<organism evidence="3">
    <name type="scientific">Diabrotica virgifera virgifera</name>
    <name type="common">western corn rootworm</name>
    <dbReference type="NCBI Taxonomy" id="50390"/>
    <lineage>
        <taxon>Eukaryota</taxon>
        <taxon>Metazoa</taxon>
        <taxon>Ecdysozoa</taxon>
        <taxon>Arthropoda</taxon>
        <taxon>Hexapoda</taxon>
        <taxon>Insecta</taxon>
        <taxon>Pterygota</taxon>
        <taxon>Neoptera</taxon>
        <taxon>Endopterygota</taxon>
        <taxon>Coleoptera</taxon>
        <taxon>Polyphaga</taxon>
        <taxon>Cucujiformia</taxon>
        <taxon>Chrysomeloidea</taxon>
        <taxon>Chrysomelidae</taxon>
        <taxon>Galerucinae</taxon>
        <taxon>Diabroticina</taxon>
        <taxon>Diabroticites</taxon>
        <taxon>Diabrotica</taxon>
    </lineage>
</organism>
<gene>
    <name evidence="3" type="primary">LOC114335775</name>
</gene>
<keyword evidence="2" id="KW-1133">Transmembrane helix</keyword>
<sequence length="122" mass="14156">MSQIPQTDEAVKAINDRVRFLEKKLKNHYLPKVKQKELKRELMEARKLLESYQVQLVQLKAQTDGSYLIGGALIMLVLALIIYMIYSLYNAFLLMIQSWNEESSKHNNFYAKTGEALATIFI</sequence>
<feature type="transmembrane region" description="Helical" evidence="2">
    <location>
        <begin position="67"/>
        <end position="89"/>
    </location>
</feature>
<dbReference type="AlphaFoldDB" id="A0A6P7FZ67"/>
<dbReference type="Pfam" id="PF15188">
    <property type="entry name" value="CCDC-167"/>
    <property type="match status" value="1"/>
</dbReference>
<evidence type="ECO:0000256" key="1">
    <source>
        <dbReference type="SAM" id="Coils"/>
    </source>
</evidence>
<feature type="coiled-coil region" evidence="1">
    <location>
        <begin position="35"/>
        <end position="62"/>
    </location>
</feature>
<keyword evidence="2" id="KW-0812">Transmembrane</keyword>
<dbReference type="RefSeq" id="XP_028141869.1">
    <property type="nucleotide sequence ID" value="XM_028286068.1"/>
</dbReference>
<name>A0A6P7FZ67_DIAVI</name>
<protein>
    <submittedName>
        <fullName evidence="3">Uncharacterized protein LOC114335775 isoform X2</fullName>
    </submittedName>
</protein>
<dbReference type="OrthoDB" id="6774119at2759"/>
<proteinExistence type="predicted"/>
<evidence type="ECO:0000313" key="3">
    <source>
        <dbReference type="RefSeq" id="XP_028141869.1"/>
    </source>
</evidence>
<reference evidence="3" key="1">
    <citation type="submission" date="2025-08" db="UniProtKB">
        <authorList>
            <consortium name="RefSeq"/>
        </authorList>
    </citation>
    <scope>IDENTIFICATION</scope>
    <source>
        <tissue evidence="3">Whole insect</tissue>
    </source>
</reference>
<evidence type="ECO:0000256" key="2">
    <source>
        <dbReference type="SAM" id="Phobius"/>
    </source>
</evidence>
<accession>A0A6P7FZ67</accession>
<keyword evidence="1" id="KW-0175">Coiled coil</keyword>
<dbReference type="InterPro" id="IPR028194">
    <property type="entry name" value="CC167"/>
</dbReference>
<keyword evidence="2" id="KW-0472">Membrane</keyword>